<proteinExistence type="predicted"/>
<feature type="signal peptide" evidence="1">
    <location>
        <begin position="1"/>
        <end position="27"/>
    </location>
</feature>
<dbReference type="SUPFAM" id="SSF51011">
    <property type="entry name" value="Glycosyl hydrolase domain"/>
    <property type="match status" value="1"/>
</dbReference>
<dbReference type="SUPFAM" id="SSF51445">
    <property type="entry name" value="(Trans)glycosidases"/>
    <property type="match status" value="1"/>
</dbReference>
<dbReference type="GO" id="GO:0005975">
    <property type="term" value="P:carbohydrate metabolic process"/>
    <property type="evidence" value="ECO:0007669"/>
    <property type="project" value="InterPro"/>
</dbReference>
<evidence type="ECO:0000259" key="2">
    <source>
        <dbReference type="SMART" id="SM00642"/>
    </source>
</evidence>
<dbReference type="RefSeq" id="WP_131145324.1">
    <property type="nucleotide sequence ID" value="NZ_BMWV01000007.1"/>
</dbReference>
<protein>
    <submittedName>
        <fullName evidence="3">Alpha-amlyase</fullName>
    </submittedName>
</protein>
<keyword evidence="5" id="KW-1185">Reference proteome</keyword>
<dbReference type="CDD" id="cd11313">
    <property type="entry name" value="AmyAc_arch_bac_AmyA"/>
    <property type="match status" value="1"/>
</dbReference>
<dbReference type="Pfam" id="PF00128">
    <property type="entry name" value="Alpha-amylase"/>
    <property type="match status" value="1"/>
</dbReference>
<dbReference type="OrthoDB" id="9805159at2"/>
<reference evidence="3" key="3">
    <citation type="submission" date="2022-12" db="EMBL/GenBank/DDBJ databases">
        <authorList>
            <person name="Sun Q."/>
            <person name="Kim S."/>
        </authorList>
    </citation>
    <scope>NUCLEOTIDE SEQUENCE</scope>
    <source>
        <strain evidence="3">KCTC 12343</strain>
    </source>
</reference>
<evidence type="ECO:0000313" key="4">
    <source>
        <dbReference type="EMBL" id="QBI01202.1"/>
    </source>
</evidence>
<evidence type="ECO:0000313" key="5">
    <source>
        <dbReference type="Proteomes" id="UP000292307"/>
    </source>
</evidence>
<dbReference type="EMBL" id="BMWV01000007">
    <property type="protein sequence ID" value="GGY48931.1"/>
    <property type="molecule type" value="Genomic_DNA"/>
</dbReference>
<dbReference type="PANTHER" id="PTHR47786:SF2">
    <property type="entry name" value="GLYCOSYL HYDROLASE FAMILY 13 CATALYTIC DOMAIN-CONTAINING PROTEIN"/>
    <property type="match status" value="1"/>
</dbReference>
<dbReference type="Gene3D" id="3.20.20.80">
    <property type="entry name" value="Glycosidases"/>
    <property type="match status" value="1"/>
</dbReference>
<dbReference type="PANTHER" id="PTHR47786">
    <property type="entry name" value="ALPHA-1,4-GLUCAN:MALTOSE-1-PHOSPHATE MALTOSYLTRANSFERASE"/>
    <property type="match status" value="1"/>
</dbReference>
<dbReference type="EMBL" id="CP036401">
    <property type="protein sequence ID" value="QBI01202.1"/>
    <property type="molecule type" value="Genomic_DNA"/>
</dbReference>
<evidence type="ECO:0000313" key="3">
    <source>
        <dbReference type="EMBL" id="GGY48931.1"/>
    </source>
</evidence>
<reference evidence="4 5" key="2">
    <citation type="submission" date="2019-02" db="EMBL/GenBank/DDBJ databases">
        <title>Draft Genome Sequences of Six Type Strains of the Genus Massilia.</title>
        <authorList>
            <person name="Miess H."/>
            <person name="Frediansyhah A."/>
            <person name="Gross H."/>
        </authorList>
    </citation>
    <scope>NUCLEOTIDE SEQUENCE [LARGE SCALE GENOMIC DNA]</scope>
    <source>
        <strain evidence="4 5">DSM 17472</strain>
    </source>
</reference>
<sequence>MVNHLLRAAIVACCALYAAAASVPAHGAGADLARYQPAPYSTVQHPEWTKNASIYQLNTRQFTAAGTLRAAQQELPRLKALGTDIVWLMPVHPIGKAHRKGSLGSPYAVQDYFAINPELGTLADFKAFVAAAHGLGMYVIMDWVANHTAWDATMRTAHPEWYLKDAAGKPRPTPWFDWDDIIELDYGNPALRAYMTKAMRYWVEEAGVDGYRADAAGFVPQDFWDNAAAELRAIKPVFLLAEWESRDMHARAFDATYSWTWWDAMRLIAEGKADATSLYSYYAWNEKFYPKNAYRMLYVTNHDKNAADGTEFEVFGPAVDAAIVLSVVSDGMPMIYNGQEAGNEKRLKFFERDPIAWKASPYGVLYRDLFALKKRNTALWNGEHGATMRQVKNSAPKQVFSFVRDNGQDKVFAVFNLSGKPASVTFEDGPQRGSYREFGSGTATAIGDVATLTLAPWAWKLYVR</sequence>
<evidence type="ECO:0000313" key="6">
    <source>
        <dbReference type="Proteomes" id="UP000628442"/>
    </source>
</evidence>
<dbReference type="Proteomes" id="UP000292307">
    <property type="component" value="Chromosome"/>
</dbReference>
<feature type="domain" description="Glycosyl hydrolase family 13 catalytic" evidence="2">
    <location>
        <begin position="56"/>
        <end position="371"/>
    </location>
</feature>
<name>A0A411WX95_9BURK</name>
<reference evidence="3" key="1">
    <citation type="journal article" date="2014" name="Int. J. Syst. Evol. Microbiol.">
        <title>Complete genome sequence of Corynebacterium casei LMG S-19264T (=DSM 44701T), isolated from a smear-ripened cheese.</title>
        <authorList>
            <consortium name="US DOE Joint Genome Institute (JGI-PGF)"/>
            <person name="Walter F."/>
            <person name="Albersmeier A."/>
            <person name="Kalinowski J."/>
            <person name="Ruckert C."/>
        </authorList>
    </citation>
    <scope>NUCLEOTIDE SEQUENCE</scope>
    <source>
        <strain evidence="3">KCTC 12343</strain>
    </source>
</reference>
<dbReference type="Pfam" id="PF16657">
    <property type="entry name" value="Malt_amylase_C"/>
    <property type="match status" value="1"/>
</dbReference>
<feature type="chain" id="PRO_5044601681" evidence="1">
    <location>
        <begin position="28"/>
        <end position="464"/>
    </location>
</feature>
<dbReference type="InterPro" id="IPR032091">
    <property type="entry name" value="Malt_amylase-like_C"/>
</dbReference>
<dbReference type="InterPro" id="IPR017853">
    <property type="entry name" value="GH"/>
</dbReference>
<dbReference type="Gene3D" id="2.60.40.1180">
    <property type="entry name" value="Golgi alpha-mannosidase II"/>
    <property type="match status" value="1"/>
</dbReference>
<dbReference type="InterPro" id="IPR006047">
    <property type="entry name" value="GH13_cat_dom"/>
</dbReference>
<dbReference type="InterPro" id="IPR013780">
    <property type="entry name" value="Glyco_hydro_b"/>
</dbReference>
<organism evidence="3 6">
    <name type="scientific">Pseudoduganella albidiflava</name>
    <dbReference type="NCBI Taxonomy" id="321983"/>
    <lineage>
        <taxon>Bacteria</taxon>
        <taxon>Pseudomonadati</taxon>
        <taxon>Pseudomonadota</taxon>
        <taxon>Betaproteobacteria</taxon>
        <taxon>Burkholderiales</taxon>
        <taxon>Oxalobacteraceae</taxon>
        <taxon>Telluria group</taxon>
        <taxon>Pseudoduganella</taxon>
    </lineage>
</organism>
<keyword evidence="1" id="KW-0732">Signal</keyword>
<accession>A0A411WX95</accession>
<gene>
    <name evidence="4" type="ORF">EYF70_10380</name>
    <name evidence="3" type="ORF">GCM10007387_34010</name>
</gene>
<dbReference type="AlphaFoldDB" id="A0A411WX95"/>
<dbReference type="Proteomes" id="UP000628442">
    <property type="component" value="Unassembled WGS sequence"/>
</dbReference>
<evidence type="ECO:0000256" key="1">
    <source>
        <dbReference type="SAM" id="SignalP"/>
    </source>
</evidence>
<dbReference type="SMART" id="SM00642">
    <property type="entry name" value="Aamy"/>
    <property type="match status" value="1"/>
</dbReference>